<keyword evidence="1" id="KW-0732">Signal</keyword>
<dbReference type="EMBL" id="JBHUOL010000012">
    <property type="protein sequence ID" value="MFD2908374.1"/>
    <property type="molecule type" value="Genomic_DNA"/>
</dbReference>
<evidence type="ECO:0000256" key="1">
    <source>
        <dbReference type="SAM" id="SignalP"/>
    </source>
</evidence>
<dbReference type="InterPro" id="IPR049804">
    <property type="entry name" value="Choice_anch_L"/>
</dbReference>
<dbReference type="NCBIfam" id="TIGR04131">
    <property type="entry name" value="Bac_Flav_CTERM"/>
    <property type="match status" value="1"/>
</dbReference>
<dbReference type="Proteomes" id="UP001597549">
    <property type="component" value="Unassembled WGS sequence"/>
</dbReference>
<name>A0ABW5Z6A1_9FLAO</name>
<feature type="signal peptide" evidence="1">
    <location>
        <begin position="1"/>
        <end position="18"/>
    </location>
</feature>
<accession>A0ABW5Z6A1</accession>
<feature type="chain" id="PRO_5046401611" evidence="1">
    <location>
        <begin position="19"/>
        <end position="1413"/>
    </location>
</feature>
<sequence length="1413" mass="152931">MKKITYIFLFLSTLSLFSQTITVDDTSNSAAQLVDLLLGNSCVEVSNISMSSSESVAYFNKNASAFPINEGVIIRNGRAINTQGVYNGVNLSTQINTNSDSYLQNLSIASGQTGAITDVAFLEFDFIPLSNTFSFDFLFASNEYGEYQCGFSDVFAFVLTDLNSGIETNLAVIPGTNIPVTVKDIRNSLYNFPDENCTSSYARFFDVYNVDNPASSTLNMRGHTVVMNAASVVIPNTPYKIRLVIGDYNDSGYDSAVFLAAGSFTTALDLGPDQIICTGDEFELNSNLDNSFAFTWFENGIAIPGATNASYVVLNSGTYKVEATKGSCVITDTVIFTDLFVNAPQDLLTCDTGDAFYNFDLSRNNEIALGVDNAIYSVFYYEGATDIAANNPIPNENITSYSSAGGQTIYLKLFNTISDNFCDAVYSFNLIVSDVVTASQPVAINLCETAGTTNYTFLNQLITEVLNGQAPTAYTVTFYSSIEEATLNSGAISSIAIPNGISSVVVGIRMQDNANANCFDVTSVTFVINPMPLVDTIPNQIECHEYTLPVLVNGNYFGGPNGTGIPYFAGDIIDMGGTYFVYVGPDVNGCTNETSFNLYFIDEYVAVLDHCGLFTVPRPPYDIGAFYTAPGGPSGSGSLLQTGTQFPNTTASTITTTIYYYAEVDGILCRDDAFLIHIHPLPLVDSPATVVTCDSYVLPALLNGNYFSGANGSGTPLFAGDVVSVDGPNFPGTYYVYNEAPHINSVGSAGNCSLENSFQINLVNTTQFVSVFGCGNFNLPAVAFGGYFTEPMGAGTQITDLNITTSQTVYYYTNTTILPNCTDNLNYIITINPRPQVDELPTGSYCGEFILPALTNGTYYKLSGGPSVIGQQQLNAGNRIDLSNSNVAPGTYYIYSGPDSNNCDNESSFTISINPFPPTDGVLDRFECSPYSIATPINGIVYTEIGGPAGTGVVVSSSDVFNDTKTFYLYNIDNVTGCEINKPFTIKYNGINLPDYQSIAVCETENYQLPTLTHSAPTPLNYTIGYFYDAGGINPVPNGIVFNTPNTSTTIYVRAVNGDRIICKQEDSFEVEVLALPNLASLNLVFGTESCGNYILPALPITPYAINYYTQPGGNVSDLISDLTVSTPGTYTYYLNAKAGDNLFCADEISFIFTVYPLLDITLQDGIICVDAVTGTVYRTATIQTGLDPTLFTVNWYLNGTLMGSGSSYTADQAGIYDVEFIKLTPDVGANCNYNNTTVAVLKAGPAIADFTVSDAFENNPQITVNIAGGFGDYQYQLVYPDGNLSSLQSSDVFSNLATGEYFVNIYDILGDCSPERLGPIYIINYPKYFTPNGDGINDYWNVWDLDQQSEAVISIFDRYGKFIKQLSPSGAGWDGTHNGQKLLSTDYWFTVEYLSQNSQSRQLFKAHFSLKR</sequence>
<dbReference type="Pfam" id="PF13585">
    <property type="entry name" value="CHU_C"/>
    <property type="match status" value="1"/>
</dbReference>
<evidence type="ECO:0000313" key="2">
    <source>
        <dbReference type="EMBL" id="MFD2908374.1"/>
    </source>
</evidence>
<dbReference type="NCBIfam" id="NF038133">
    <property type="entry name" value="choice_anch_L"/>
    <property type="match status" value="1"/>
</dbReference>
<evidence type="ECO:0000313" key="3">
    <source>
        <dbReference type="Proteomes" id="UP001597549"/>
    </source>
</evidence>
<reference evidence="3" key="1">
    <citation type="journal article" date="2019" name="Int. J. Syst. Evol. Microbiol.">
        <title>The Global Catalogue of Microorganisms (GCM) 10K type strain sequencing project: providing services to taxonomists for standard genome sequencing and annotation.</title>
        <authorList>
            <consortium name="The Broad Institute Genomics Platform"/>
            <consortium name="The Broad Institute Genome Sequencing Center for Infectious Disease"/>
            <person name="Wu L."/>
            <person name="Ma J."/>
        </authorList>
    </citation>
    <scope>NUCLEOTIDE SEQUENCE [LARGE SCALE GENOMIC DNA]</scope>
    <source>
        <strain evidence="3">KCTC 52644</strain>
    </source>
</reference>
<proteinExistence type="predicted"/>
<keyword evidence="3" id="KW-1185">Reference proteome</keyword>
<dbReference type="InterPro" id="IPR026341">
    <property type="entry name" value="T9SS_type_B"/>
</dbReference>
<comment type="caution">
    <text evidence="2">The sequence shown here is derived from an EMBL/GenBank/DDBJ whole genome shotgun (WGS) entry which is preliminary data.</text>
</comment>
<gene>
    <name evidence="2" type="ORF">ACFSX9_06470</name>
</gene>
<organism evidence="2 3">
    <name type="scientific">Flavobacterium ardleyense</name>
    <dbReference type="NCBI Taxonomy" id="2038737"/>
    <lineage>
        <taxon>Bacteria</taxon>
        <taxon>Pseudomonadati</taxon>
        <taxon>Bacteroidota</taxon>
        <taxon>Flavobacteriia</taxon>
        <taxon>Flavobacteriales</taxon>
        <taxon>Flavobacteriaceae</taxon>
        <taxon>Flavobacterium</taxon>
    </lineage>
</organism>
<dbReference type="RefSeq" id="WP_379805839.1">
    <property type="nucleotide sequence ID" value="NZ_JBHUOL010000012.1"/>
</dbReference>
<protein>
    <submittedName>
        <fullName evidence="2">Choice-of-anchor L domain-containing protein</fullName>
    </submittedName>
</protein>